<dbReference type="Proteomes" id="UP000290900">
    <property type="component" value="Unassembled WGS sequence"/>
</dbReference>
<evidence type="ECO:0000313" key="2">
    <source>
        <dbReference type="EMBL" id="VEU20743.1"/>
    </source>
</evidence>
<accession>A0A448YIT4</accession>
<proteinExistence type="predicted"/>
<feature type="region of interest" description="Disordered" evidence="1">
    <location>
        <begin position="78"/>
        <end position="97"/>
    </location>
</feature>
<protein>
    <submittedName>
        <fullName evidence="2">DEKNAAC101638</fullName>
    </submittedName>
</protein>
<dbReference type="EMBL" id="CAACVR010000006">
    <property type="protein sequence ID" value="VEU20743.1"/>
    <property type="molecule type" value="Genomic_DNA"/>
</dbReference>
<evidence type="ECO:0000313" key="3">
    <source>
        <dbReference type="Proteomes" id="UP000290900"/>
    </source>
</evidence>
<dbReference type="AlphaFoldDB" id="A0A448YIT4"/>
<evidence type="ECO:0000256" key="1">
    <source>
        <dbReference type="SAM" id="MobiDB-lite"/>
    </source>
</evidence>
<name>A0A448YIT4_BRENA</name>
<sequence length="196" mass="21971">MTYDTVFPQDAYCIVDQQPIEANLDSLYCSSQCRLRDNEGALNLPRTGKLVTYKTNVKQTDTLIEGSLTVTSKCLDSESIDEEYDESSSDDESGEEDVFQIDGISTECYSGNVRSSSLPSLVSDSGAEEEYSFEDEIDVRGNLHYEWLYEAPAGKTELRYEVGGHVNLDGRRNSAARNYELWRADSGTNSEQSYRS</sequence>
<organism evidence="2 3">
    <name type="scientific">Brettanomyces naardenensis</name>
    <name type="common">Yeast</name>
    <dbReference type="NCBI Taxonomy" id="13370"/>
    <lineage>
        <taxon>Eukaryota</taxon>
        <taxon>Fungi</taxon>
        <taxon>Dikarya</taxon>
        <taxon>Ascomycota</taxon>
        <taxon>Saccharomycotina</taxon>
        <taxon>Pichiomycetes</taxon>
        <taxon>Pichiales</taxon>
        <taxon>Pichiaceae</taxon>
        <taxon>Brettanomyces</taxon>
    </lineage>
</organism>
<reference evidence="2 3" key="1">
    <citation type="submission" date="2018-12" db="EMBL/GenBank/DDBJ databases">
        <authorList>
            <person name="Tiukova I."/>
            <person name="Dainat J."/>
        </authorList>
    </citation>
    <scope>NUCLEOTIDE SEQUENCE [LARGE SCALE GENOMIC DNA]</scope>
</reference>
<keyword evidence="3" id="KW-1185">Reference proteome</keyword>
<dbReference type="InParanoid" id="A0A448YIT4"/>
<gene>
    <name evidence="2" type="ORF">BRENAR_LOCUS1478</name>
</gene>